<dbReference type="EMBL" id="JAAIKR010000003">
    <property type="protein sequence ID" value="MBR9727474.1"/>
    <property type="molecule type" value="Genomic_DNA"/>
</dbReference>
<dbReference type="CDD" id="cd07067">
    <property type="entry name" value="HP_PGM_like"/>
    <property type="match status" value="1"/>
</dbReference>
<dbReference type="Pfam" id="PF00300">
    <property type="entry name" value="His_Phos_1"/>
    <property type="match status" value="1"/>
</dbReference>
<dbReference type="Gene3D" id="3.40.50.1240">
    <property type="entry name" value="Phosphoglycerate mutase-like"/>
    <property type="match status" value="1"/>
</dbReference>
<sequence>MQLFLMRHGESGFDAPSDRERTLSDLGRHQTRQMGKWLSDKLDHCDLVIVSPYIRAQQTWQEVSHYLPEPGHCITLDDVTPNADPKYATDTILAYAQQYDAQNVLVITHMPVVGYLVHELDISVEPPMFATSAVAHLEKHYENADFKGMFTPNTIT</sequence>
<dbReference type="PANTHER" id="PTHR20935">
    <property type="entry name" value="PHOSPHOGLYCERATE MUTASE-RELATED"/>
    <property type="match status" value="1"/>
</dbReference>
<dbReference type="SUPFAM" id="SSF53254">
    <property type="entry name" value="Phosphoglycerate mutase-like"/>
    <property type="match status" value="1"/>
</dbReference>
<organism evidence="2 3">
    <name type="scientific">Shewanella intestini</name>
    <dbReference type="NCBI Taxonomy" id="2017544"/>
    <lineage>
        <taxon>Bacteria</taxon>
        <taxon>Pseudomonadati</taxon>
        <taxon>Pseudomonadota</taxon>
        <taxon>Gammaproteobacteria</taxon>
        <taxon>Alteromonadales</taxon>
        <taxon>Shewanellaceae</taxon>
        <taxon>Shewanella</taxon>
    </lineage>
</organism>
<gene>
    <name evidence="2" type="primary">sixA</name>
    <name evidence="2" type="ORF">G3R48_05660</name>
</gene>
<reference evidence="2 3" key="1">
    <citation type="submission" date="2020-02" db="EMBL/GenBank/DDBJ databases">
        <title>Shewanella WXL01 sp. nov., a marine bacterium isolated from green algae in Luhuitou Fringing Reef (Northern South China Sea).</title>
        <authorList>
            <person name="Wang X."/>
        </authorList>
    </citation>
    <scope>NUCLEOTIDE SEQUENCE [LARGE SCALE GENOMIC DNA]</scope>
    <source>
        <strain evidence="2 3">MCCC 1A01895</strain>
    </source>
</reference>
<comment type="caution">
    <text evidence="2">The sequence shown here is derived from an EMBL/GenBank/DDBJ whole genome shotgun (WGS) entry which is preliminary data.</text>
</comment>
<dbReference type="NCBIfam" id="TIGR00249">
    <property type="entry name" value="sixA"/>
    <property type="match status" value="1"/>
</dbReference>
<dbReference type="InterPro" id="IPR051021">
    <property type="entry name" value="Mito_Ser/Thr_phosphatase"/>
</dbReference>
<keyword evidence="1" id="KW-0378">Hydrolase</keyword>
<dbReference type="SMART" id="SM00855">
    <property type="entry name" value="PGAM"/>
    <property type="match status" value="1"/>
</dbReference>
<protein>
    <submittedName>
        <fullName evidence="2">Phosphohistidine phosphatase SixA</fullName>
    </submittedName>
</protein>
<dbReference type="InterPro" id="IPR013078">
    <property type="entry name" value="His_Pase_superF_clade-1"/>
</dbReference>
<dbReference type="Proteomes" id="UP000811844">
    <property type="component" value="Unassembled WGS sequence"/>
</dbReference>
<dbReference type="InterPro" id="IPR029033">
    <property type="entry name" value="His_PPase_superfam"/>
</dbReference>
<evidence type="ECO:0000256" key="1">
    <source>
        <dbReference type="ARBA" id="ARBA00022801"/>
    </source>
</evidence>
<dbReference type="RefSeq" id="WP_153662377.1">
    <property type="nucleotide sequence ID" value="NZ_JAAIKR010000003.1"/>
</dbReference>
<dbReference type="InterPro" id="IPR004449">
    <property type="entry name" value="SixA"/>
</dbReference>
<evidence type="ECO:0000313" key="3">
    <source>
        <dbReference type="Proteomes" id="UP000811844"/>
    </source>
</evidence>
<accession>A0ABS5I0B5</accession>
<proteinExistence type="predicted"/>
<evidence type="ECO:0000313" key="2">
    <source>
        <dbReference type="EMBL" id="MBR9727474.1"/>
    </source>
</evidence>
<name>A0ABS5I0B5_9GAMM</name>
<keyword evidence="3" id="KW-1185">Reference proteome</keyword>